<keyword evidence="1" id="KW-0732">Signal</keyword>
<organism evidence="2 3">
    <name type="scientific">Flavihumibacter solisilvae</name>
    <dbReference type="NCBI Taxonomy" id="1349421"/>
    <lineage>
        <taxon>Bacteria</taxon>
        <taxon>Pseudomonadati</taxon>
        <taxon>Bacteroidota</taxon>
        <taxon>Chitinophagia</taxon>
        <taxon>Chitinophagales</taxon>
        <taxon>Chitinophagaceae</taxon>
        <taxon>Flavihumibacter</taxon>
    </lineage>
</organism>
<proteinExistence type="predicted"/>
<dbReference type="OrthoDB" id="680586at2"/>
<name>A0A0C1KZH9_9BACT</name>
<accession>A0A0C1KZH9</accession>
<dbReference type="EMBL" id="JSVC01000022">
    <property type="protein sequence ID" value="KIC93112.1"/>
    <property type="molecule type" value="Genomic_DNA"/>
</dbReference>
<keyword evidence="3" id="KW-1185">Reference proteome</keyword>
<dbReference type="AlphaFoldDB" id="A0A0C1KZH9"/>
<dbReference type="RefSeq" id="WP_152616885.1">
    <property type="nucleotide sequence ID" value="NZ_JSVC01000022.1"/>
</dbReference>
<sequence>MKKILFALFLLGFQQMAHSQYYYKDLVTTRQTNDLFNLYRKLGIKKITLNSYDGNSTETAGFTGEQVVDLKKRTVTTITRTSVVGDSWFTATYDEAGRISESADSAQNASNKTKYEYDASGRLSRISATSISDNVATTETHSWQYDGSGKPVSMTRIINNSDTTQVQLTQDEKGNVGEERAVRKNLPPVTVFYYHDNQSRLTDVVRYNAKAKRLLPDYMFEYNDQGQVKKMTVIPEGTNEYQNWYYQYQPDGLKRMDLVYNKQQQLMGKVEYEYVVN</sequence>
<evidence type="ECO:0000313" key="2">
    <source>
        <dbReference type="EMBL" id="KIC93112.1"/>
    </source>
</evidence>
<gene>
    <name evidence="2" type="ORF">OI18_18970</name>
</gene>
<dbReference type="Proteomes" id="UP000031408">
    <property type="component" value="Unassembled WGS sequence"/>
</dbReference>
<feature type="signal peptide" evidence="1">
    <location>
        <begin position="1"/>
        <end position="19"/>
    </location>
</feature>
<evidence type="ECO:0008006" key="4">
    <source>
        <dbReference type="Google" id="ProtNLM"/>
    </source>
</evidence>
<evidence type="ECO:0000256" key="1">
    <source>
        <dbReference type="SAM" id="SignalP"/>
    </source>
</evidence>
<evidence type="ECO:0000313" key="3">
    <source>
        <dbReference type="Proteomes" id="UP000031408"/>
    </source>
</evidence>
<reference evidence="2 3" key="1">
    <citation type="submission" date="2014-11" db="EMBL/GenBank/DDBJ databases">
        <title>Genome sequence of Flavihumibacter solisilvae 3-3.</title>
        <authorList>
            <person name="Zhou G."/>
            <person name="Li M."/>
            <person name="Wang G."/>
        </authorList>
    </citation>
    <scope>NUCLEOTIDE SEQUENCE [LARGE SCALE GENOMIC DNA]</scope>
    <source>
        <strain evidence="2 3">3-3</strain>
    </source>
</reference>
<feature type="chain" id="PRO_5002152847" description="YD repeat-containing protein" evidence="1">
    <location>
        <begin position="20"/>
        <end position="277"/>
    </location>
</feature>
<comment type="caution">
    <text evidence="2">The sequence shown here is derived from an EMBL/GenBank/DDBJ whole genome shotgun (WGS) entry which is preliminary data.</text>
</comment>
<protein>
    <recommendedName>
        <fullName evidence="4">YD repeat-containing protein</fullName>
    </recommendedName>
</protein>
<dbReference type="Gene3D" id="2.180.10.10">
    <property type="entry name" value="RHS repeat-associated core"/>
    <property type="match status" value="1"/>
</dbReference>